<keyword evidence="4" id="KW-0645">Protease</keyword>
<feature type="signal peptide" evidence="2">
    <location>
        <begin position="1"/>
        <end position="23"/>
    </location>
</feature>
<dbReference type="InterPro" id="IPR008503">
    <property type="entry name" value="Asp_endopeptidase"/>
</dbReference>
<dbReference type="SUPFAM" id="SSF50630">
    <property type="entry name" value="Acid proteases"/>
    <property type="match status" value="1"/>
</dbReference>
<dbReference type="PANTHER" id="PTHR38037:SF2">
    <property type="entry name" value="ATP-DEPENDENT ZINC PROTEASE DOMAIN-CONTAINING PROTEIN-RELATED"/>
    <property type="match status" value="1"/>
</dbReference>
<evidence type="ECO:0000256" key="1">
    <source>
        <dbReference type="SAM" id="MobiDB-lite"/>
    </source>
</evidence>
<keyword evidence="4" id="KW-0378">Hydrolase</keyword>
<proteinExistence type="predicted"/>
<dbReference type="PANTHER" id="PTHR38037">
    <property type="entry name" value="ZN_PROTEASE DOMAIN-CONTAINING PROTEIN"/>
    <property type="match status" value="1"/>
</dbReference>
<feature type="domain" description="Retropepsin-like aspartic endopeptidase" evidence="3">
    <location>
        <begin position="30"/>
        <end position="165"/>
    </location>
</feature>
<feature type="region of interest" description="Disordered" evidence="1">
    <location>
        <begin position="169"/>
        <end position="188"/>
    </location>
</feature>
<accession>A0ABY2XHJ3</accession>
<keyword evidence="2" id="KW-0732">Signal</keyword>
<dbReference type="InterPro" id="IPR021109">
    <property type="entry name" value="Peptidase_aspartic_dom_sf"/>
</dbReference>
<gene>
    <name evidence="4" type="ORF">FGS76_15875</name>
</gene>
<sequence length="188" mass="21257">MRIIMRRIFIVIGLLLGASISQANTEIQNVFGWVENATLEPMGAKVKAKLDTGALTSSMHAVDVERFEKDGEEWVRFKVKVEDQNEKEMVSETFERPIYRDLTVRGAGGKDDRPVVLMKICFGNTIYEEQFGLDNRSDMLYPVLIGRRTIQHLGVVDVTNTFMHEPKCDENSPVQAFDKNNTDADIGS</sequence>
<comment type="caution">
    <text evidence="4">The sequence shown here is derived from an EMBL/GenBank/DDBJ whole genome shotgun (WGS) entry which is preliminary data.</text>
</comment>
<protein>
    <submittedName>
        <fullName evidence="4">ATP-dependent zinc protease</fullName>
    </submittedName>
</protein>
<evidence type="ECO:0000259" key="3">
    <source>
        <dbReference type="Pfam" id="PF05618"/>
    </source>
</evidence>
<dbReference type="EMBL" id="VCQT01000045">
    <property type="protein sequence ID" value="TMW10792.1"/>
    <property type="molecule type" value="Genomic_DNA"/>
</dbReference>
<evidence type="ECO:0000256" key="2">
    <source>
        <dbReference type="SAM" id="SignalP"/>
    </source>
</evidence>
<organism evidence="4 5">
    <name type="scientific">Alloalcanivorax gelatiniphagus</name>
    <dbReference type="NCBI Taxonomy" id="1194167"/>
    <lineage>
        <taxon>Bacteria</taxon>
        <taxon>Pseudomonadati</taxon>
        <taxon>Pseudomonadota</taxon>
        <taxon>Gammaproteobacteria</taxon>
        <taxon>Oceanospirillales</taxon>
        <taxon>Alcanivoracaceae</taxon>
        <taxon>Alloalcanivorax</taxon>
    </lineage>
</organism>
<evidence type="ECO:0000313" key="5">
    <source>
        <dbReference type="Proteomes" id="UP000739180"/>
    </source>
</evidence>
<evidence type="ECO:0000313" key="4">
    <source>
        <dbReference type="EMBL" id="TMW10792.1"/>
    </source>
</evidence>
<reference evidence="4 5" key="1">
    <citation type="submission" date="2019-05" db="EMBL/GenBank/DDBJ databases">
        <title>Genome of Alcanivorax gelatiniphagus, an oil degrading marine bacteria.</title>
        <authorList>
            <person name="Kwon K.K."/>
        </authorList>
    </citation>
    <scope>NUCLEOTIDE SEQUENCE [LARGE SCALE GENOMIC DNA]</scope>
    <source>
        <strain evidence="4 5">MEBiC 08158</strain>
    </source>
</reference>
<dbReference type="Pfam" id="PF05618">
    <property type="entry name" value="Zn_protease"/>
    <property type="match status" value="1"/>
</dbReference>
<keyword evidence="5" id="KW-1185">Reference proteome</keyword>
<dbReference type="Gene3D" id="2.40.70.10">
    <property type="entry name" value="Acid Proteases"/>
    <property type="match status" value="1"/>
</dbReference>
<dbReference type="GO" id="GO:0008233">
    <property type="term" value="F:peptidase activity"/>
    <property type="evidence" value="ECO:0007669"/>
    <property type="project" value="UniProtKB-KW"/>
</dbReference>
<feature type="chain" id="PRO_5047075356" evidence="2">
    <location>
        <begin position="24"/>
        <end position="188"/>
    </location>
</feature>
<name>A0ABY2XHJ3_9GAMM</name>
<dbReference type="Proteomes" id="UP000739180">
    <property type="component" value="Unassembled WGS sequence"/>
</dbReference>
<dbReference type="GO" id="GO:0006508">
    <property type="term" value="P:proteolysis"/>
    <property type="evidence" value="ECO:0007669"/>
    <property type="project" value="UniProtKB-KW"/>
</dbReference>